<dbReference type="Proteomes" id="UP001524435">
    <property type="component" value="Unassembled WGS sequence"/>
</dbReference>
<evidence type="ECO:0000313" key="3">
    <source>
        <dbReference type="Proteomes" id="UP001524435"/>
    </source>
</evidence>
<organism evidence="2 3">
    <name type="scientific">Massilicoli timonensis</name>
    <dbReference type="NCBI Taxonomy" id="2015901"/>
    <lineage>
        <taxon>Bacteria</taxon>
        <taxon>Bacillati</taxon>
        <taxon>Bacillota</taxon>
        <taxon>Erysipelotrichia</taxon>
        <taxon>Erysipelotrichales</taxon>
        <taxon>Erysipelotrichaceae</taxon>
        <taxon>Massilicoli</taxon>
    </lineage>
</organism>
<evidence type="ECO:0008006" key="4">
    <source>
        <dbReference type="Google" id="ProtNLM"/>
    </source>
</evidence>
<dbReference type="RefSeq" id="WP_102268654.1">
    <property type="nucleotide sequence ID" value="NZ_CALVCM010000027.1"/>
</dbReference>
<evidence type="ECO:0000313" key="2">
    <source>
        <dbReference type="EMBL" id="MCQ5122148.1"/>
    </source>
</evidence>
<accession>A0ABT1SLR5</accession>
<reference evidence="2 3" key="1">
    <citation type="submission" date="2022-06" db="EMBL/GenBank/DDBJ databases">
        <title>Isolation of gut microbiota from human fecal samples.</title>
        <authorList>
            <person name="Pamer E.G."/>
            <person name="Barat B."/>
            <person name="Waligurski E."/>
            <person name="Medina S."/>
            <person name="Paddock L."/>
            <person name="Mostad J."/>
        </authorList>
    </citation>
    <scope>NUCLEOTIDE SEQUENCE [LARGE SCALE GENOMIC DNA]</scope>
    <source>
        <strain evidence="2 3">DFI.6.1</strain>
    </source>
</reference>
<name>A0ABT1SLR5_9FIRM</name>
<feature type="transmembrane region" description="Helical" evidence="1">
    <location>
        <begin position="7"/>
        <end position="25"/>
    </location>
</feature>
<keyword evidence="3" id="KW-1185">Reference proteome</keyword>
<dbReference type="EMBL" id="JANGCH010000010">
    <property type="protein sequence ID" value="MCQ5122148.1"/>
    <property type="molecule type" value="Genomic_DNA"/>
</dbReference>
<sequence length="71" mass="7895">MSAYKRYMILHGMLAVLGVFMIVKADRLSDTPIAFVVIGLFCIAVAAGKMVLLKKTMQDDVEEETDSLDDR</sequence>
<gene>
    <name evidence="2" type="ORF">NE663_07735</name>
</gene>
<protein>
    <recommendedName>
        <fullName evidence="4">Transmembrane protein</fullName>
    </recommendedName>
</protein>
<proteinExistence type="predicted"/>
<keyword evidence="1" id="KW-0812">Transmembrane</keyword>
<evidence type="ECO:0000256" key="1">
    <source>
        <dbReference type="SAM" id="Phobius"/>
    </source>
</evidence>
<keyword evidence="1" id="KW-1133">Transmembrane helix</keyword>
<keyword evidence="1" id="KW-0472">Membrane</keyword>
<comment type="caution">
    <text evidence="2">The sequence shown here is derived from an EMBL/GenBank/DDBJ whole genome shotgun (WGS) entry which is preliminary data.</text>
</comment>
<feature type="transmembrane region" description="Helical" evidence="1">
    <location>
        <begin position="31"/>
        <end position="52"/>
    </location>
</feature>